<reference evidence="6" key="1">
    <citation type="submission" date="2020-05" db="EMBL/GenBank/DDBJ databases">
        <authorList>
            <person name="Chiriac C."/>
            <person name="Salcher M."/>
            <person name="Ghai R."/>
            <person name="Kavagutti S V."/>
        </authorList>
    </citation>
    <scope>NUCLEOTIDE SEQUENCE</scope>
</reference>
<proteinExistence type="predicted"/>
<dbReference type="EMBL" id="CAFBQG010000152">
    <property type="protein sequence ID" value="CAB5052924.1"/>
    <property type="molecule type" value="Genomic_DNA"/>
</dbReference>
<protein>
    <submittedName>
        <fullName evidence="6">Unannotated protein</fullName>
    </submittedName>
</protein>
<name>A0A6J7PTQ3_9ZZZZ</name>
<dbReference type="EMBL" id="CAFBPK010000002">
    <property type="protein sequence ID" value="CAB5008646.1"/>
    <property type="molecule type" value="Genomic_DNA"/>
</dbReference>
<dbReference type="AlphaFoldDB" id="A0A6J7PTQ3"/>
<evidence type="ECO:0000313" key="2">
    <source>
        <dbReference type="EMBL" id="CAB4331882.1"/>
    </source>
</evidence>
<organism evidence="6">
    <name type="scientific">freshwater metagenome</name>
    <dbReference type="NCBI Taxonomy" id="449393"/>
    <lineage>
        <taxon>unclassified sequences</taxon>
        <taxon>metagenomes</taxon>
        <taxon>ecological metagenomes</taxon>
    </lineage>
</organism>
<evidence type="ECO:0000313" key="6">
    <source>
        <dbReference type="EMBL" id="CAB5008646.1"/>
    </source>
</evidence>
<dbReference type="EMBL" id="CAESAI010000001">
    <property type="protein sequence ID" value="CAB4329330.1"/>
    <property type="molecule type" value="Genomic_DNA"/>
</dbReference>
<dbReference type="EMBL" id="CAEZZD010000093">
    <property type="protein sequence ID" value="CAB4750658.1"/>
    <property type="molecule type" value="Genomic_DNA"/>
</dbReference>
<accession>A0A6J7PTQ3</accession>
<evidence type="ECO:0000313" key="3">
    <source>
        <dbReference type="EMBL" id="CAB4699672.1"/>
    </source>
</evidence>
<dbReference type="EMBL" id="CAFBIX010000002">
    <property type="protein sequence ID" value="CAB4845945.1"/>
    <property type="molecule type" value="Genomic_DNA"/>
</dbReference>
<evidence type="ECO:0000313" key="5">
    <source>
        <dbReference type="EMBL" id="CAB4845945.1"/>
    </source>
</evidence>
<evidence type="ECO:0000313" key="1">
    <source>
        <dbReference type="EMBL" id="CAB4329330.1"/>
    </source>
</evidence>
<dbReference type="EMBL" id="CAEZYC010000007">
    <property type="protein sequence ID" value="CAB4699672.1"/>
    <property type="molecule type" value="Genomic_DNA"/>
</dbReference>
<dbReference type="Pfam" id="PF07210">
    <property type="entry name" value="DUF1416"/>
    <property type="match status" value="1"/>
</dbReference>
<gene>
    <name evidence="3" type="ORF">UFOPK2648_00250</name>
    <name evidence="4" type="ORF">UFOPK2824_00682</name>
    <name evidence="5" type="ORF">UFOPK3278_00150</name>
    <name evidence="1" type="ORF">UFOPK3406_00020</name>
    <name evidence="2" type="ORF">UFOPK3925_00265</name>
    <name evidence="6" type="ORF">UFOPK4097_00179</name>
    <name evidence="7" type="ORF">UFOPK4301_01101</name>
</gene>
<dbReference type="EMBL" id="CAESAD010000001">
    <property type="protein sequence ID" value="CAB4331882.1"/>
    <property type="molecule type" value="Genomic_DNA"/>
</dbReference>
<sequence>MSACGAVVGGVSLDNIDIATQAVIQGVVTVGAAPANLGYVRLLDRNDEFVAEMPVSKLGEFRFFAAAGDWTIVTLVPSATKRTPTTAELGKIVDINIQLA</sequence>
<evidence type="ECO:0000313" key="4">
    <source>
        <dbReference type="EMBL" id="CAB4750658.1"/>
    </source>
</evidence>
<evidence type="ECO:0000313" key="7">
    <source>
        <dbReference type="EMBL" id="CAB5052924.1"/>
    </source>
</evidence>
<dbReference type="InterPro" id="IPR010814">
    <property type="entry name" value="DUF1416"/>
</dbReference>